<evidence type="ECO:0000256" key="2">
    <source>
        <dbReference type="PROSITE-ProRule" id="PRU00335"/>
    </source>
</evidence>
<dbReference type="Proteomes" id="UP000237749">
    <property type="component" value="Unassembled WGS sequence"/>
</dbReference>
<gene>
    <name evidence="4" type="ORF">BXY41_101462</name>
</gene>
<dbReference type="Pfam" id="PF22568">
    <property type="entry name" value="Tet_C_40"/>
    <property type="match status" value="1"/>
</dbReference>
<sequence>MKSNQATRQPKQTRSIKTKEKIRNMAYQLFCEKGYFKTTTNEIAKEAKVSIGSLYFYYRDKDMILVEILDRYNESFLKIHESMNIQLESYRENPRLWITGFMEEMIKSHRASKEFNKELKILSHSMPEVSAVMEKQQETVRLMTLDYLKAFHDMLRVKDLEAASIVVVNIMSSLVDQIVFQDNPVDDSRIIREGVDAIHQYLIKQDGI</sequence>
<comment type="caution">
    <text evidence="4">The sequence shown here is derived from an EMBL/GenBank/DDBJ whole genome shotgun (WGS) entry which is preliminary data.</text>
</comment>
<keyword evidence="5" id="KW-1185">Reference proteome</keyword>
<evidence type="ECO:0000256" key="1">
    <source>
        <dbReference type="ARBA" id="ARBA00023125"/>
    </source>
</evidence>
<name>A0A2S6HZB0_9FIRM</name>
<dbReference type="SUPFAM" id="SSF46689">
    <property type="entry name" value="Homeodomain-like"/>
    <property type="match status" value="1"/>
</dbReference>
<feature type="domain" description="HTH tetR-type" evidence="3">
    <location>
        <begin position="16"/>
        <end position="76"/>
    </location>
</feature>
<dbReference type="AlphaFoldDB" id="A0A2S6HZB0"/>
<evidence type="ECO:0000259" key="3">
    <source>
        <dbReference type="PROSITE" id="PS50977"/>
    </source>
</evidence>
<dbReference type="PRINTS" id="PR00455">
    <property type="entry name" value="HTHTETR"/>
</dbReference>
<dbReference type="InterPro" id="IPR001647">
    <property type="entry name" value="HTH_TetR"/>
</dbReference>
<proteinExistence type="predicted"/>
<feature type="DNA-binding region" description="H-T-H motif" evidence="2">
    <location>
        <begin position="39"/>
        <end position="58"/>
    </location>
</feature>
<dbReference type="RefSeq" id="WP_104434140.1">
    <property type="nucleotide sequence ID" value="NZ_PTJA01000001.1"/>
</dbReference>
<evidence type="ECO:0000313" key="5">
    <source>
        <dbReference type="Proteomes" id="UP000237749"/>
    </source>
</evidence>
<keyword evidence="1 2" id="KW-0238">DNA-binding</keyword>
<protein>
    <submittedName>
        <fullName evidence="4">TetR family transcriptional regulator</fullName>
    </submittedName>
</protein>
<dbReference type="EMBL" id="PTJA01000001">
    <property type="protein sequence ID" value="PPK83398.1"/>
    <property type="molecule type" value="Genomic_DNA"/>
</dbReference>
<dbReference type="PANTHER" id="PTHR43479:SF11">
    <property type="entry name" value="ACREF_ENVCD OPERON REPRESSOR-RELATED"/>
    <property type="match status" value="1"/>
</dbReference>
<dbReference type="InterPro" id="IPR009057">
    <property type="entry name" value="Homeodomain-like_sf"/>
</dbReference>
<evidence type="ECO:0000313" key="4">
    <source>
        <dbReference type="EMBL" id="PPK83398.1"/>
    </source>
</evidence>
<dbReference type="OrthoDB" id="9798857at2"/>
<dbReference type="InterPro" id="IPR055155">
    <property type="entry name" value="SMU_134-like_C"/>
</dbReference>
<dbReference type="InterPro" id="IPR050624">
    <property type="entry name" value="HTH-type_Tx_Regulator"/>
</dbReference>
<dbReference type="Gene3D" id="1.10.10.60">
    <property type="entry name" value="Homeodomain-like"/>
    <property type="match status" value="1"/>
</dbReference>
<dbReference type="GO" id="GO:0003677">
    <property type="term" value="F:DNA binding"/>
    <property type="evidence" value="ECO:0007669"/>
    <property type="project" value="UniProtKB-UniRule"/>
</dbReference>
<reference evidence="4 5" key="1">
    <citation type="submission" date="2018-02" db="EMBL/GenBank/DDBJ databases">
        <title>Genomic Encyclopedia of Archaeal and Bacterial Type Strains, Phase II (KMG-II): from individual species to whole genera.</title>
        <authorList>
            <person name="Goeker M."/>
        </authorList>
    </citation>
    <scope>NUCLEOTIDE SEQUENCE [LARGE SCALE GENOMIC DNA]</scope>
    <source>
        <strain evidence="4 5">DSM 3808</strain>
    </source>
</reference>
<organism evidence="4 5">
    <name type="scientific">Lacrimispora xylanisolvens</name>
    <dbReference type="NCBI Taxonomy" id="384636"/>
    <lineage>
        <taxon>Bacteria</taxon>
        <taxon>Bacillati</taxon>
        <taxon>Bacillota</taxon>
        <taxon>Clostridia</taxon>
        <taxon>Lachnospirales</taxon>
        <taxon>Lachnospiraceae</taxon>
        <taxon>Lacrimispora</taxon>
    </lineage>
</organism>
<dbReference type="Gene3D" id="1.10.357.10">
    <property type="entry name" value="Tetracycline Repressor, domain 2"/>
    <property type="match status" value="1"/>
</dbReference>
<dbReference type="PROSITE" id="PS50977">
    <property type="entry name" value="HTH_TETR_2"/>
    <property type="match status" value="1"/>
</dbReference>
<dbReference type="Pfam" id="PF00440">
    <property type="entry name" value="TetR_N"/>
    <property type="match status" value="1"/>
</dbReference>
<dbReference type="PANTHER" id="PTHR43479">
    <property type="entry name" value="ACREF/ENVCD OPERON REPRESSOR-RELATED"/>
    <property type="match status" value="1"/>
</dbReference>
<accession>A0A2S6HZB0</accession>